<proteinExistence type="predicted"/>
<dbReference type="RefSeq" id="WP_091229381.1">
    <property type="nucleotide sequence ID" value="NZ_FNBG01000010.1"/>
</dbReference>
<protein>
    <submittedName>
        <fullName evidence="2">Predicted nucleotide-binding protein containing TIR-like domain-containing protein</fullName>
    </submittedName>
</protein>
<dbReference type="EMBL" id="FNBG01000010">
    <property type="protein sequence ID" value="SDF39760.1"/>
    <property type="molecule type" value="Genomic_DNA"/>
</dbReference>
<dbReference type="AlphaFoldDB" id="A0A1G7KS36"/>
<evidence type="ECO:0000313" key="2">
    <source>
        <dbReference type="EMBL" id="SDF39760.1"/>
    </source>
</evidence>
<feature type="domain" description="CD-NTase-associated protein 12/Pycsar effector protein TIR" evidence="1">
    <location>
        <begin position="4"/>
        <end position="124"/>
    </location>
</feature>
<accession>A0A1G7KS36</accession>
<evidence type="ECO:0000259" key="1">
    <source>
        <dbReference type="Pfam" id="PF10137"/>
    </source>
</evidence>
<name>A0A1G7KS36_9BACL</name>
<dbReference type="Pfam" id="PF10137">
    <property type="entry name" value="CAP12-PCTIR_TIR"/>
    <property type="match status" value="1"/>
</dbReference>
<dbReference type="OrthoDB" id="5497289at2"/>
<dbReference type="STRING" id="670482.SAMN04488542_11045"/>
<organism evidence="2 3">
    <name type="scientific">Fontibacillus panacisegetis</name>
    <dbReference type="NCBI Taxonomy" id="670482"/>
    <lineage>
        <taxon>Bacteria</taxon>
        <taxon>Bacillati</taxon>
        <taxon>Bacillota</taxon>
        <taxon>Bacilli</taxon>
        <taxon>Bacillales</taxon>
        <taxon>Paenibacillaceae</taxon>
        <taxon>Fontibacillus</taxon>
    </lineage>
</organism>
<reference evidence="2 3" key="1">
    <citation type="submission" date="2016-10" db="EMBL/GenBank/DDBJ databases">
        <authorList>
            <person name="de Groot N.N."/>
        </authorList>
    </citation>
    <scope>NUCLEOTIDE SEQUENCE [LARGE SCALE GENOMIC DNA]</scope>
    <source>
        <strain evidence="2 3">DSM 28129</strain>
    </source>
</reference>
<keyword evidence="3" id="KW-1185">Reference proteome</keyword>
<evidence type="ECO:0000313" key="3">
    <source>
        <dbReference type="Proteomes" id="UP000198972"/>
    </source>
</evidence>
<dbReference type="Proteomes" id="UP000198972">
    <property type="component" value="Unassembled WGS sequence"/>
</dbReference>
<dbReference type="InterPro" id="IPR019302">
    <property type="entry name" value="CAP12/PCTIR_TIR_dom"/>
</dbReference>
<sequence>MKPKIFIGSSVESRKIAFAIQENLDYDANCTVWTQGVFDLSQTALTSLLNQVHTNDFAVFVFGQDDITKMRNQEKSTVRDNVIFETGLFIGGIGNERVFFVSPSDNSDLHLPTDLLGITPGRFDSTRDDHTAALGSFCNQIRKQIELLGPIKKTTEKEEWVDTKATMKVSNYTDEHKEFDRNVCLKIKEFAQPIF</sequence>
<dbReference type="GO" id="GO:0050135">
    <property type="term" value="F:NADP+ nucleosidase activity"/>
    <property type="evidence" value="ECO:0007669"/>
    <property type="project" value="InterPro"/>
</dbReference>
<gene>
    <name evidence="2" type="ORF">SAMN04488542_11045</name>
</gene>